<dbReference type="InterPro" id="IPR008928">
    <property type="entry name" value="6-hairpin_glycosidase_sf"/>
</dbReference>
<dbReference type="GeneID" id="63718695"/>
<dbReference type="EMBL" id="LAYC01000003">
    <property type="protein sequence ID" value="KYK54096.1"/>
    <property type="molecule type" value="Genomic_DNA"/>
</dbReference>
<reference evidence="5 6" key="1">
    <citation type="journal article" date="2016" name="Sci. Rep.">
        <title>Insights into Adaptations to a Near-Obligate Nematode Endoparasitic Lifestyle from the Finished Genome of Drechmeria coniospora.</title>
        <authorList>
            <person name="Zhang L."/>
            <person name="Zhou Z."/>
            <person name="Guo Q."/>
            <person name="Fokkens L."/>
            <person name="Miskei M."/>
            <person name="Pocsi I."/>
            <person name="Zhang W."/>
            <person name="Chen M."/>
            <person name="Wang L."/>
            <person name="Sun Y."/>
            <person name="Donzelli B.G."/>
            <person name="Gibson D.M."/>
            <person name="Nelson D.R."/>
            <person name="Luo J.G."/>
            <person name="Rep M."/>
            <person name="Liu H."/>
            <person name="Yang S."/>
            <person name="Wang J."/>
            <person name="Krasnoff S.B."/>
            <person name="Xu Y."/>
            <person name="Molnar I."/>
            <person name="Lin M."/>
        </authorList>
    </citation>
    <scope>NUCLEOTIDE SEQUENCE [LARGE SCALE GENOMIC DNA]</scope>
    <source>
        <strain evidence="5 6">ARSEF 6962</strain>
    </source>
</reference>
<gene>
    <name evidence="5" type="ORF">DCS_06052</name>
</gene>
<dbReference type="InParanoid" id="A0A151GAH5"/>
<name>A0A151GAH5_DRECN</name>
<keyword evidence="3 4" id="KW-0326">Glycosidase</keyword>
<keyword evidence="2 4" id="KW-0378">Hydrolase</keyword>
<dbReference type="GO" id="GO:0005993">
    <property type="term" value="P:trehalose catabolic process"/>
    <property type="evidence" value="ECO:0007669"/>
    <property type="project" value="TreeGrafter"/>
</dbReference>
<proteinExistence type="inferred from homology"/>
<dbReference type="RefSeq" id="XP_040653448.1">
    <property type="nucleotide sequence ID" value="XM_040803344.1"/>
</dbReference>
<dbReference type="STRING" id="98403.A0A151GAH5"/>
<dbReference type="Pfam" id="PF01204">
    <property type="entry name" value="Trehalase"/>
    <property type="match status" value="1"/>
</dbReference>
<dbReference type="PROSITE" id="PS00928">
    <property type="entry name" value="TREHALASE_2"/>
    <property type="match status" value="1"/>
</dbReference>
<evidence type="ECO:0000256" key="4">
    <source>
        <dbReference type="RuleBase" id="RU361180"/>
    </source>
</evidence>
<dbReference type="PANTHER" id="PTHR23403">
    <property type="entry name" value="TREHALASE"/>
    <property type="match status" value="1"/>
</dbReference>
<keyword evidence="6" id="KW-1185">Reference proteome</keyword>
<evidence type="ECO:0000256" key="1">
    <source>
        <dbReference type="ARBA" id="ARBA00005615"/>
    </source>
</evidence>
<evidence type="ECO:0000313" key="5">
    <source>
        <dbReference type="EMBL" id="KYK54096.1"/>
    </source>
</evidence>
<comment type="similarity">
    <text evidence="1 4">Belongs to the glycosyl hydrolase 37 family.</text>
</comment>
<dbReference type="InterPro" id="IPR018232">
    <property type="entry name" value="Glyco_hydro_37_CS"/>
</dbReference>
<accession>A0A151GAH5</accession>
<dbReference type="AlphaFoldDB" id="A0A151GAH5"/>
<evidence type="ECO:0000313" key="6">
    <source>
        <dbReference type="Proteomes" id="UP000076580"/>
    </source>
</evidence>
<dbReference type="PRINTS" id="PR00744">
    <property type="entry name" value="GLHYDRLASE37"/>
</dbReference>
<protein>
    <recommendedName>
        <fullName evidence="4">Trehalase</fullName>
        <ecNumber evidence="4">3.2.1.28</ecNumber>
    </recommendedName>
    <alternativeName>
        <fullName evidence="4">Alpha-trehalose glucohydrolase</fullName>
    </alternativeName>
</protein>
<dbReference type="PANTHER" id="PTHR23403:SF6">
    <property type="entry name" value="CYTOSOLIC NEUTRAL TREHALASE-RELATED"/>
    <property type="match status" value="1"/>
</dbReference>
<dbReference type="Proteomes" id="UP000076580">
    <property type="component" value="Chromosome 03"/>
</dbReference>
<dbReference type="SUPFAM" id="SSF48208">
    <property type="entry name" value="Six-hairpin glycosidases"/>
    <property type="match status" value="1"/>
</dbReference>
<dbReference type="InterPro" id="IPR001661">
    <property type="entry name" value="Glyco_hydro_37"/>
</dbReference>
<organism evidence="5 6">
    <name type="scientific">Drechmeria coniospora</name>
    <name type="common">Nematophagous fungus</name>
    <name type="synonym">Meria coniospora</name>
    <dbReference type="NCBI Taxonomy" id="98403"/>
    <lineage>
        <taxon>Eukaryota</taxon>
        <taxon>Fungi</taxon>
        <taxon>Dikarya</taxon>
        <taxon>Ascomycota</taxon>
        <taxon>Pezizomycotina</taxon>
        <taxon>Sordariomycetes</taxon>
        <taxon>Hypocreomycetidae</taxon>
        <taxon>Hypocreales</taxon>
        <taxon>Ophiocordycipitaceae</taxon>
        <taxon>Drechmeria</taxon>
    </lineage>
</organism>
<comment type="catalytic activity">
    <reaction evidence="4">
        <text>alpha,alpha-trehalose + H2O = alpha-D-glucose + beta-D-glucose</text>
        <dbReference type="Rhea" id="RHEA:32675"/>
        <dbReference type="ChEBI" id="CHEBI:15377"/>
        <dbReference type="ChEBI" id="CHEBI:15903"/>
        <dbReference type="ChEBI" id="CHEBI:16551"/>
        <dbReference type="ChEBI" id="CHEBI:17925"/>
        <dbReference type="EC" id="3.2.1.28"/>
    </reaction>
</comment>
<dbReference type="GO" id="GO:0004555">
    <property type="term" value="F:alpha,alpha-trehalase activity"/>
    <property type="evidence" value="ECO:0007669"/>
    <property type="project" value="UniProtKB-EC"/>
</dbReference>
<dbReference type="Gene3D" id="1.50.10.10">
    <property type="match status" value="1"/>
</dbReference>
<evidence type="ECO:0000256" key="3">
    <source>
        <dbReference type="ARBA" id="ARBA00023295"/>
    </source>
</evidence>
<dbReference type="EC" id="3.2.1.28" evidence="4"/>
<comment type="caution">
    <text evidence="5">The sequence shown here is derived from an EMBL/GenBank/DDBJ whole genome shotgun (WGS) entry which is preliminary data.</text>
</comment>
<sequence>MLATRDVKHTAEDQMSRLYVPSEAKSQWMHYQNMAHESPDLHLVVETLPPVGELTREAYLEISRKPGLLALDVDHAPTDGTCGIRAVPFVVPGGWFNEFFGWDSYFISIGLLLDDRTDLVQGVVRNWIFEIEHYGLIPNANRSYLMLRSQPPFLTDLCLRLYHATETSDPKAKEFLKRGIKAAIKEYHLVWMTPPRLDKETGLSRYWPGGVGVPPEVELDFFAPVLKPFADKYGTTCEKVVELFNAGEIDEPELEAYFLHDRATRESGHDTQNRLENKTADLAIIDLNCLLYKFETDIAFAIHTVFQDDFGESENRPESEFECDLWSSTWHARAEARKAAIDRYLWNEDRGIYVDYNTRTKRQEAAESATTLWSMWCGVASPRQADLVVKRGLPLFECVGGLASSSKATGFMNTTRPYQCQWDYPHGWAPHQMMAWDGLVRYGYTEVASRLAYKWLHTILRVFVDHSGAVLEKYDVTRTTDPHLVDTEYPNQGLQFEGYAKEGFGWTNASFAYGLLFVNSRMKHALGIPVPFDILEGL</sequence>
<evidence type="ECO:0000256" key="2">
    <source>
        <dbReference type="ARBA" id="ARBA00022801"/>
    </source>
</evidence>
<dbReference type="InterPro" id="IPR012341">
    <property type="entry name" value="6hp_glycosidase-like_sf"/>
</dbReference>